<sequence>MPQVTRIPPALWDAQRPRITELYVNQDKTLDEVIQIMAESGFHATKAQYIRKVNVNWKLQKNYTKEKWLHASALVAKREAEGKITELSIDGKVISEKKRKKELRRYHASQTEEDFVGTSNCGVVAFTPPSSNTCIVLTNGLPWLHFRESINILIKSQAPLPSPNLQDGSLGFWEATKLLLSGYHLPLPEPPEPISRLVSKDFDITRHRLFELVPELDSSLTSVRHEEPLWLQIINSLVFICSNNLMRINDTTYELLQVAISSGFLFKMKHILITRGPTIKIFSLHLLFVALRVKGSEGVEFIRFLLESGVSPDSTDPNGDGCSALKKAVRVSNRDAVQLLLQFGADPDGKIEDNSPKSSLNYALDWRGDGEIAKLLIESGADVNYGFEKPLIRAVKMGDLALIKYMLEAGADLDMLPAGGLSVLCFAIERRELSLVSMLIEAGVDPNLWIEELDDENMRFLEDWLGIYMLTPLNLAVRLGDVGIVKRLIKGGAILDRFIDPDVLKKKYRILPSNEIFTPLQMSIEESEGEITKTLLDAGAGVDFRHPATGTALQLVCSSTEEEVEKMELTKVLLAKGADINSLPGEPAGRTAIQAAAESGHLDLLKLLLARGGNPFASTAKKNGLTVFQAALKSRSAELVAYVFWELGSSCSCFSFFDGTNYLEEAVYTGNMQILETVLKFWNCHALHWPKEFISSALKTAVRHGLISLILGLNAESLISRSLPIPEEDASSLICESIWNMGTANKRTLGFDDGETESVWCRDTTAFDLLLQHFIKPNLDFAQPGYPTPLWLAIHQRESYMAERLLNAGANPNKPSLVVCRDRCCHISGYEMPLKQAICQFDNWLIELLTDKGASIHRLIDGNSTPLLVSLERGNKDAAVLFLSRGADPNVVDISGRYTALGLALYHHASLSTVQFLIDYGSDVNMPSVWGTPLEQAVRESSRQHDTIERCQLLLAAGANVNASTGKTALQLAAASNEIELVKLLIEAGADVNASKADLIALQMAVNSNNTDLAKLLVEAGASVNTFPPSALQLAVNKNNLELAALFLAERADVNDSTFGRTVLQGAVNLGNLELVKLLIYRGADVDAKAPGSRATALQCAAMHGSVEIIKCLVEHGASVNEEASTFHKATALGLAVAGNHTQAAIYLIENGSSVDASLTYDHVATTILQLAARHGNYEIVTRLVENGAIVNAAPAPERGATALQYAAITGNIKIAVFLLENGAHISAKGANVDGRTALEGAAEHGRLDMVYLLLGNDDEPDTIEERCRDAAEFAEAEHHDVIAEILREYKKP</sequence>
<dbReference type="PROSITE" id="PS50088">
    <property type="entry name" value="ANK_REPEAT"/>
    <property type="match status" value="12"/>
</dbReference>
<proteinExistence type="predicted"/>
<dbReference type="PRINTS" id="PR01415">
    <property type="entry name" value="ANKYRIN"/>
</dbReference>
<accession>A0A8H4SYE1</accession>
<evidence type="ECO:0000256" key="3">
    <source>
        <dbReference type="PROSITE-ProRule" id="PRU00023"/>
    </source>
</evidence>
<dbReference type="OrthoDB" id="539213at2759"/>
<feature type="repeat" description="ANK" evidence="3">
    <location>
        <begin position="1093"/>
        <end position="1125"/>
    </location>
</feature>
<dbReference type="InterPro" id="IPR002110">
    <property type="entry name" value="Ankyrin_rpt"/>
</dbReference>
<keyword evidence="2 3" id="KW-0040">ANK repeat</keyword>
<dbReference type="Pfam" id="PF14420">
    <property type="entry name" value="Clr5"/>
    <property type="match status" value="1"/>
</dbReference>
<dbReference type="PROSITE" id="PS50297">
    <property type="entry name" value="ANK_REP_REGION"/>
    <property type="match status" value="9"/>
</dbReference>
<keyword evidence="6" id="KW-1185">Reference proteome</keyword>
<organism evidence="5 6">
    <name type="scientific">Fusarium gaditjirri</name>
    <dbReference type="NCBI Taxonomy" id="282569"/>
    <lineage>
        <taxon>Eukaryota</taxon>
        <taxon>Fungi</taxon>
        <taxon>Dikarya</taxon>
        <taxon>Ascomycota</taxon>
        <taxon>Pezizomycotina</taxon>
        <taxon>Sordariomycetes</taxon>
        <taxon>Hypocreomycetidae</taxon>
        <taxon>Hypocreales</taxon>
        <taxon>Nectriaceae</taxon>
        <taxon>Fusarium</taxon>
        <taxon>Fusarium nisikadoi species complex</taxon>
    </lineage>
</organism>
<evidence type="ECO:0000256" key="1">
    <source>
        <dbReference type="ARBA" id="ARBA00022737"/>
    </source>
</evidence>
<dbReference type="PANTHER" id="PTHR24198">
    <property type="entry name" value="ANKYRIN REPEAT AND PROTEIN KINASE DOMAIN-CONTAINING PROTEIN"/>
    <property type="match status" value="1"/>
</dbReference>
<dbReference type="SMART" id="SM00248">
    <property type="entry name" value="ANK"/>
    <property type="match status" value="22"/>
</dbReference>
<comment type="caution">
    <text evidence="5">The sequence shown here is derived from an EMBL/GenBank/DDBJ whole genome shotgun (WGS) entry which is preliminary data.</text>
</comment>
<evidence type="ECO:0000259" key="4">
    <source>
        <dbReference type="Pfam" id="PF14420"/>
    </source>
</evidence>
<gene>
    <name evidence="5" type="ORF">FGADI_9869</name>
</gene>
<feature type="repeat" description="ANK" evidence="3">
    <location>
        <begin position="862"/>
        <end position="894"/>
    </location>
</feature>
<evidence type="ECO:0000313" key="5">
    <source>
        <dbReference type="EMBL" id="KAF4948082.1"/>
    </source>
</evidence>
<dbReference type="InterPro" id="IPR036770">
    <property type="entry name" value="Ankyrin_rpt-contain_sf"/>
</dbReference>
<feature type="repeat" description="ANK" evidence="3">
    <location>
        <begin position="468"/>
        <end position="493"/>
    </location>
</feature>
<feature type="repeat" description="ANK" evidence="3">
    <location>
        <begin position="1164"/>
        <end position="1196"/>
    </location>
</feature>
<feature type="repeat" description="ANK" evidence="3">
    <location>
        <begin position="997"/>
        <end position="1029"/>
    </location>
</feature>
<feature type="repeat" description="ANK" evidence="3">
    <location>
        <begin position="1234"/>
        <end position="1266"/>
    </location>
</feature>
<feature type="repeat" description="ANK" evidence="3">
    <location>
        <begin position="965"/>
        <end position="997"/>
    </location>
</feature>
<feature type="repeat" description="ANK" evidence="3">
    <location>
        <begin position="588"/>
        <end position="620"/>
    </location>
</feature>
<name>A0A8H4SYE1_9HYPO</name>
<dbReference type="Gene3D" id="1.25.40.20">
    <property type="entry name" value="Ankyrin repeat-containing domain"/>
    <property type="match status" value="5"/>
</dbReference>
<protein>
    <recommendedName>
        <fullName evidence="4">Clr5 domain-containing protein</fullName>
    </recommendedName>
</protein>
<feature type="domain" description="Clr5" evidence="4">
    <location>
        <begin position="10"/>
        <end position="61"/>
    </location>
</feature>
<dbReference type="InterPro" id="IPR025676">
    <property type="entry name" value="Clr5_dom"/>
</dbReference>
<dbReference type="Pfam" id="PF00023">
    <property type="entry name" value="Ank"/>
    <property type="match status" value="1"/>
</dbReference>
<evidence type="ECO:0000313" key="6">
    <source>
        <dbReference type="Proteomes" id="UP000604273"/>
    </source>
</evidence>
<feature type="repeat" description="ANK" evidence="3">
    <location>
        <begin position="1059"/>
        <end position="1091"/>
    </location>
</feature>
<dbReference type="Pfam" id="PF12796">
    <property type="entry name" value="Ank_2"/>
    <property type="match status" value="5"/>
</dbReference>
<feature type="repeat" description="ANK" evidence="3">
    <location>
        <begin position="386"/>
        <end position="418"/>
    </location>
</feature>
<evidence type="ECO:0000256" key="2">
    <source>
        <dbReference type="ARBA" id="ARBA00023043"/>
    </source>
</evidence>
<reference evidence="5" key="2">
    <citation type="submission" date="2020-05" db="EMBL/GenBank/DDBJ databases">
        <authorList>
            <person name="Kim H.-S."/>
            <person name="Proctor R.H."/>
            <person name="Brown D.W."/>
        </authorList>
    </citation>
    <scope>NUCLEOTIDE SEQUENCE</scope>
    <source>
        <strain evidence="5">NRRL 45417</strain>
    </source>
</reference>
<keyword evidence="1" id="KW-0677">Repeat</keyword>
<dbReference type="EMBL" id="JABFAI010000269">
    <property type="protein sequence ID" value="KAF4948082.1"/>
    <property type="molecule type" value="Genomic_DNA"/>
</dbReference>
<reference evidence="5" key="1">
    <citation type="journal article" date="2020" name="BMC Genomics">
        <title>Correction to: Identification and distribution of gene clusters required for synthesis of sphingolipid metabolism inhibitors in diverse species of the filamentous fungus Fusarium.</title>
        <authorList>
            <person name="Kim H.S."/>
            <person name="Lohmar J.M."/>
            <person name="Busman M."/>
            <person name="Brown D.W."/>
            <person name="Naumann T.A."/>
            <person name="Divon H.H."/>
            <person name="Lysoe E."/>
            <person name="Uhlig S."/>
            <person name="Proctor R.H."/>
        </authorList>
    </citation>
    <scope>NUCLEOTIDE SEQUENCE</scope>
    <source>
        <strain evidence="5">NRRL 45417</strain>
    </source>
</reference>
<dbReference type="PANTHER" id="PTHR24198:SF165">
    <property type="entry name" value="ANKYRIN REPEAT-CONTAINING PROTEIN-RELATED"/>
    <property type="match status" value="1"/>
</dbReference>
<dbReference type="SUPFAM" id="SSF48403">
    <property type="entry name" value="Ankyrin repeat"/>
    <property type="match status" value="3"/>
</dbReference>
<feature type="repeat" description="ANK" evidence="3">
    <location>
        <begin position="320"/>
        <end position="352"/>
    </location>
</feature>
<feature type="repeat" description="ANK" evidence="3">
    <location>
        <begin position="1199"/>
        <end position="1231"/>
    </location>
</feature>
<dbReference type="Proteomes" id="UP000604273">
    <property type="component" value="Unassembled WGS sequence"/>
</dbReference>